<proteinExistence type="predicted"/>
<sequence length="167" mass="17099">MIEQPAYTGFGFSDEEWGLLVGLPQSVLSAASAAESDGTRRTMAENAAGLEAIAAGRESASSLVAAVAGEVVARVGDPEIGAELPAIEPADPQAMIDDVLARAGQASTLLAGKVDEGQAGAYRHWLVEIAEQVVGAASTGGVLGLGGDVVSESERRFRDRLAHVLND</sequence>
<name>A0A1C4Z3S9_MICVI</name>
<evidence type="ECO:0000313" key="1">
    <source>
        <dbReference type="EMBL" id="SCF27271.1"/>
    </source>
</evidence>
<organism evidence="1 2">
    <name type="scientific">Micromonospora viridifaciens</name>
    <dbReference type="NCBI Taxonomy" id="1881"/>
    <lineage>
        <taxon>Bacteria</taxon>
        <taxon>Bacillati</taxon>
        <taxon>Actinomycetota</taxon>
        <taxon>Actinomycetes</taxon>
        <taxon>Micromonosporales</taxon>
        <taxon>Micromonosporaceae</taxon>
        <taxon>Micromonospora</taxon>
    </lineage>
</organism>
<gene>
    <name evidence="1" type="ORF">GA0074695_5036</name>
</gene>
<dbReference type="AlphaFoldDB" id="A0A1C4Z3S9"/>
<reference evidence="2" key="1">
    <citation type="submission" date="2016-06" db="EMBL/GenBank/DDBJ databases">
        <authorList>
            <person name="Varghese N."/>
            <person name="Submissions Spin"/>
        </authorList>
    </citation>
    <scope>NUCLEOTIDE SEQUENCE [LARGE SCALE GENOMIC DNA]</scope>
    <source>
        <strain evidence="2">DSM 43909</strain>
    </source>
</reference>
<dbReference type="RefSeq" id="WP_089010215.1">
    <property type="nucleotide sequence ID" value="NZ_LT607411.1"/>
</dbReference>
<dbReference type="OrthoDB" id="3365858at2"/>
<dbReference type="Proteomes" id="UP000198242">
    <property type="component" value="Chromosome I"/>
</dbReference>
<dbReference type="EMBL" id="LT607411">
    <property type="protein sequence ID" value="SCF27271.1"/>
    <property type="molecule type" value="Genomic_DNA"/>
</dbReference>
<protein>
    <submittedName>
        <fullName evidence="1">Uncharacterized protein</fullName>
    </submittedName>
</protein>
<keyword evidence="2" id="KW-1185">Reference proteome</keyword>
<accession>A0A1C4Z3S9</accession>
<evidence type="ECO:0000313" key="2">
    <source>
        <dbReference type="Proteomes" id="UP000198242"/>
    </source>
</evidence>